<dbReference type="Proteomes" id="UP001304650">
    <property type="component" value="Chromosome"/>
</dbReference>
<dbReference type="EMBL" id="CP130319">
    <property type="protein sequence ID" value="WNR44523.1"/>
    <property type="molecule type" value="Genomic_DNA"/>
</dbReference>
<dbReference type="PANTHER" id="PTHR37305">
    <property type="entry name" value="INTEGRAL MEMBRANE PROTEIN-RELATED"/>
    <property type="match status" value="1"/>
</dbReference>
<feature type="transmembrane region" description="Helical" evidence="1">
    <location>
        <begin position="154"/>
        <end position="176"/>
    </location>
</feature>
<keyword evidence="1" id="KW-1133">Transmembrane helix</keyword>
<dbReference type="AlphaFoldDB" id="A0AA96RIP3"/>
<feature type="transmembrane region" description="Helical" evidence="1">
    <location>
        <begin position="58"/>
        <end position="91"/>
    </location>
</feature>
<evidence type="ECO:0000313" key="2">
    <source>
        <dbReference type="EMBL" id="WNR44523.1"/>
    </source>
</evidence>
<reference evidence="2" key="1">
    <citation type="submission" date="2022-02" db="EMBL/GenBank/DDBJ databases">
        <title>Paenibacillus sp. MBLB1832 Whole Genome Shotgun Sequencing.</title>
        <authorList>
            <person name="Hwang C.Y."/>
            <person name="Cho E.-S."/>
            <person name="Seo M.-J."/>
        </authorList>
    </citation>
    <scope>NUCLEOTIDE SEQUENCE</scope>
    <source>
        <strain evidence="2">MBLB1832</strain>
    </source>
</reference>
<protein>
    <submittedName>
        <fullName evidence="2">ABC transporter permease</fullName>
    </submittedName>
</protein>
<keyword evidence="3" id="KW-1185">Reference proteome</keyword>
<keyword evidence="1" id="KW-0472">Membrane</keyword>
<dbReference type="KEGG" id="proo:MJB10_26270"/>
<sequence length="264" mass="29138">MRNLNQLLLNEFIKLFTRVGTWVMTALVPLFAIAVGILCQHTSEEELHVNNVWQFMDLILTAIPNLMDIVTLFTIIVAAGIVASEFSGGTIKMLLIRPFSRSMILLSKYGTVLLYGLGLILLLLVSAFLTGGLLFGFSGASELHAGTTLTQSGYVWQAVGYSIIEWLVMVTLAFMFSSVFRASSMAIGISLFVLLTGAQLAYVLKPFAWSKFLLFANTNLLLYIDGRPLMASMSLSFSLIMLACYQVLFLGLAWFVFAKRDVAN</sequence>
<dbReference type="RefSeq" id="WP_314800165.1">
    <property type="nucleotide sequence ID" value="NZ_CP130319.1"/>
</dbReference>
<dbReference type="PANTHER" id="PTHR37305:SF1">
    <property type="entry name" value="MEMBRANE PROTEIN"/>
    <property type="match status" value="1"/>
</dbReference>
<accession>A0AA96RIP3</accession>
<proteinExistence type="predicted"/>
<evidence type="ECO:0000256" key="1">
    <source>
        <dbReference type="SAM" id="Phobius"/>
    </source>
</evidence>
<feature type="transmembrane region" description="Helical" evidence="1">
    <location>
        <begin position="112"/>
        <end position="134"/>
    </location>
</feature>
<feature type="transmembrane region" description="Helical" evidence="1">
    <location>
        <begin position="21"/>
        <end position="38"/>
    </location>
</feature>
<feature type="transmembrane region" description="Helical" evidence="1">
    <location>
        <begin position="183"/>
        <end position="202"/>
    </location>
</feature>
<keyword evidence="1" id="KW-0812">Transmembrane</keyword>
<name>A0AA96RIP3_9BACL</name>
<gene>
    <name evidence="2" type="ORF">MJB10_26270</name>
</gene>
<evidence type="ECO:0000313" key="3">
    <source>
        <dbReference type="Proteomes" id="UP001304650"/>
    </source>
</evidence>
<organism evidence="2 3">
    <name type="scientific">Paenibacillus roseopurpureus</name>
    <dbReference type="NCBI Taxonomy" id="2918901"/>
    <lineage>
        <taxon>Bacteria</taxon>
        <taxon>Bacillati</taxon>
        <taxon>Bacillota</taxon>
        <taxon>Bacilli</taxon>
        <taxon>Bacillales</taxon>
        <taxon>Paenibacillaceae</taxon>
        <taxon>Paenibacillus</taxon>
    </lineage>
</organism>
<dbReference type="Pfam" id="PF12730">
    <property type="entry name" value="ABC2_membrane_4"/>
    <property type="match status" value="1"/>
</dbReference>
<feature type="transmembrane region" description="Helical" evidence="1">
    <location>
        <begin position="236"/>
        <end position="257"/>
    </location>
</feature>